<protein>
    <submittedName>
        <fullName evidence="4">DnaD domain protein</fullName>
    </submittedName>
</protein>
<feature type="compositionally biased region" description="Basic residues" evidence="2">
    <location>
        <begin position="310"/>
        <end position="321"/>
    </location>
</feature>
<dbReference type="PANTHER" id="PTHR37293">
    <property type="entry name" value="PHAGE REPLICATION PROTEIN-RELATED"/>
    <property type="match status" value="1"/>
</dbReference>
<dbReference type="InterPro" id="IPR006343">
    <property type="entry name" value="DnaB/C_C"/>
</dbReference>
<organism evidence="4 5">
    <name type="scientific">Peptostreptococcus canis</name>
    <dbReference type="NCBI Taxonomy" id="1159213"/>
    <lineage>
        <taxon>Bacteria</taxon>
        <taxon>Bacillati</taxon>
        <taxon>Bacillota</taxon>
        <taxon>Clostridia</taxon>
        <taxon>Peptostreptococcales</taxon>
        <taxon>Peptostreptococcaceae</taxon>
        <taxon>Peptostreptococcus</taxon>
    </lineage>
</organism>
<name>A0ABR6TN41_9FIRM</name>
<evidence type="ECO:0000259" key="3">
    <source>
        <dbReference type="Pfam" id="PF07261"/>
    </source>
</evidence>
<evidence type="ECO:0000256" key="2">
    <source>
        <dbReference type="SAM" id="MobiDB-lite"/>
    </source>
</evidence>
<evidence type="ECO:0000313" key="4">
    <source>
        <dbReference type="EMBL" id="MBC2576846.1"/>
    </source>
</evidence>
<dbReference type="NCBIfam" id="TIGR01446">
    <property type="entry name" value="DnaD_dom"/>
    <property type="match status" value="1"/>
</dbReference>
<dbReference type="PIRSF" id="PIRSF033722">
    <property type="entry name" value="DnaD_CA_C3587_prd"/>
    <property type="match status" value="1"/>
</dbReference>
<dbReference type="Pfam" id="PF07261">
    <property type="entry name" value="DnaB_2"/>
    <property type="match status" value="2"/>
</dbReference>
<evidence type="ECO:0000256" key="1">
    <source>
        <dbReference type="ARBA" id="ARBA00093462"/>
    </source>
</evidence>
<gene>
    <name evidence="4" type="ORF">HLB29_09195</name>
</gene>
<comment type="similarity">
    <text evidence="1">Belongs to the DnaB/DnaD family.</text>
</comment>
<evidence type="ECO:0000313" key="5">
    <source>
        <dbReference type="Proteomes" id="UP000713904"/>
    </source>
</evidence>
<dbReference type="PANTHER" id="PTHR37293:SF5">
    <property type="entry name" value="DNA REPLICATION PROTEIN"/>
    <property type="match status" value="1"/>
</dbReference>
<dbReference type="RefSeq" id="WP_185624863.1">
    <property type="nucleotide sequence ID" value="NZ_JABGBW010000015.1"/>
</dbReference>
<proteinExistence type="inferred from homology"/>
<dbReference type="InterPro" id="IPR017019">
    <property type="entry name" value="DNA_replication_prd_bac"/>
</dbReference>
<feature type="domain" description="DnaB/C C-terminal" evidence="3">
    <location>
        <begin position="136"/>
        <end position="210"/>
    </location>
</feature>
<reference evidence="4 5" key="1">
    <citation type="submission" date="2020-05" db="EMBL/GenBank/DDBJ databases">
        <title>Draft genome of xy-202 and genomic insight in genome of the genus Peptostreptococcus.</title>
        <authorList>
            <person name="Zhang Z."/>
        </authorList>
    </citation>
    <scope>NUCLEOTIDE SEQUENCE [LARGE SCALE GENOMIC DNA]</scope>
    <source>
        <strain evidence="4 5">DSM 27025</strain>
    </source>
</reference>
<dbReference type="InterPro" id="IPR034829">
    <property type="entry name" value="DnaD-like_sf"/>
</dbReference>
<feature type="domain" description="DnaB/C C-terminal" evidence="3">
    <location>
        <begin position="229"/>
        <end position="294"/>
    </location>
</feature>
<sequence>MFFINSTGDIFNDVLIPSIFFDLYLPSASGEQLKVYFLGYKSASMKNNKDLPMNNKIIANIVGISTDKVLECWKYWEDKGIINIHYSNNEYSIEFIDIKSKFVKDNIDVLKEITENEDSTNETSEPEEEEFRNMYDSIELIVGRLLTPNEKISIFEAIQKYDIDKSLVILAFEKALKNSGKIKSVNYVIGIMKSWFDNSIKNIDDLENYESENYQLRNQYSLIFKSLGFKRLPTIAEEELMNKWINSYNMNMDIILKACSKSANISNPNLKYFDSIITNWYDKGFRTVEDIENDEIKYKENLKSKQQKPSNRKSKNTKSKFHNFEQVISNNYSNEDLEKLISNPKKNK</sequence>
<dbReference type="SUPFAM" id="SSF158499">
    <property type="entry name" value="DnaD domain-like"/>
    <property type="match status" value="2"/>
</dbReference>
<comment type="caution">
    <text evidence="4">The sequence shown here is derived from an EMBL/GenBank/DDBJ whole genome shotgun (WGS) entry which is preliminary data.</text>
</comment>
<keyword evidence="5" id="KW-1185">Reference proteome</keyword>
<accession>A0ABR6TN41</accession>
<dbReference type="Gene3D" id="1.10.10.630">
    <property type="entry name" value="DnaD domain-like"/>
    <property type="match status" value="2"/>
</dbReference>
<dbReference type="EMBL" id="JABGBW010000015">
    <property type="protein sequence ID" value="MBC2576846.1"/>
    <property type="molecule type" value="Genomic_DNA"/>
</dbReference>
<feature type="region of interest" description="Disordered" evidence="2">
    <location>
        <begin position="301"/>
        <end position="327"/>
    </location>
</feature>
<dbReference type="Proteomes" id="UP000713904">
    <property type="component" value="Unassembled WGS sequence"/>
</dbReference>
<dbReference type="InterPro" id="IPR053162">
    <property type="entry name" value="DnaD"/>
</dbReference>